<dbReference type="GeneID" id="63709314"/>
<dbReference type="InterPro" id="IPR010071">
    <property type="entry name" value="AA_adenyl_dom"/>
</dbReference>
<dbReference type="NCBIfam" id="TIGR01733">
    <property type="entry name" value="AA-adenyl-dom"/>
    <property type="match status" value="1"/>
</dbReference>
<keyword evidence="6" id="KW-1185">Reference proteome</keyword>
<dbReference type="Proteomes" id="UP000070168">
    <property type="component" value="Unassembled WGS sequence"/>
</dbReference>
<dbReference type="InterPro" id="IPR020845">
    <property type="entry name" value="AMP-binding_CS"/>
</dbReference>
<feature type="domain" description="Thioester reductase (TE)" evidence="4">
    <location>
        <begin position="915"/>
        <end position="1167"/>
    </location>
</feature>
<dbReference type="STRING" id="5078.A0A135LKE1"/>
<dbReference type="PANTHER" id="PTHR44845">
    <property type="entry name" value="CARRIER DOMAIN-CONTAINING PROTEIN"/>
    <property type="match status" value="1"/>
</dbReference>
<dbReference type="InterPro" id="IPR042099">
    <property type="entry name" value="ANL_N_sf"/>
</dbReference>
<feature type="domain" description="AMP-dependent synthetase/ligase" evidence="3">
    <location>
        <begin position="239"/>
        <end position="585"/>
    </location>
</feature>
<keyword evidence="1" id="KW-0596">Phosphopantetheine</keyword>
<proteinExistence type="predicted"/>
<dbReference type="PANTHER" id="PTHR44845:SF4">
    <property type="entry name" value="NONRIBOSOMAL PEPTIDE SYNTHASE INPA"/>
    <property type="match status" value="1"/>
</dbReference>
<dbReference type="RefSeq" id="XP_040647979.1">
    <property type="nucleotide sequence ID" value="XM_040794014.1"/>
</dbReference>
<dbReference type="GO" id="GO:0044550">
    <property type="term" value="P:secondary metabolite biosynthetic process"/>
    <property type="evidence" value="ECO:0007669"/>
    <property type="project" value="UniProtKB-ARBA"/>
</dbReference>
<evidence type="ECO:0000256" key="1">
    <source>
        <dbReference type="ARBA" id="ARBA00022450"/>
    </source>
</evidence>
<dbReference type="PROSITE" id="PS00455">
    <property type="entry name" value="AMP_BINDING"/>
    <property type="match status" value="1"/>
</dbReference>
<dbReference type="InterPro" id="IPR036736">
    <property type="entry name" value="ACP-like_sf"/>
</dbReference>
<evidence type="ECO:0000313" key="6">
    <source>
        <dbReference type="Proteomes" id="UP000070168"/>
    </source>
</evidence>
<dbReference type="CDD" id="cd05918">
    <property type="entry name" value="A_NRPS_SidN3_like"/>
    <property type="match status" value="1"/>
</dbReference>
<comment type="caution">
    <text evidence="5">The sequence shown here is derived from an EMBL/GenBank/DDBJ whole genome shotgun (WGS) entry which is preliminary data.</text>
</comment>
<sequence>MMALNEFFPTLPGYTPAPATSPLALIELNSPTAQRYSIDQLQHCWALLVKLYTGKDDVSFVYARAAVHSDDALIDTGHARIVSYQYQTTDNKMGIDMVYRGWKTADLSSCENSRVNTAVLLYTGILGKRSGDVPSRDWTGDINIKEIEHTSLRIVSSLASGSLVMQYRPNCIPLRYAESIARTFERILNDYNKRTFTSIYKLTRLQSLALDSTREYLLRWGIMDRKRTDSTYTINALIRASVQATPDAEAICAWDGRLSYQQLDTLSDTLAMRLIGAGVVKGTRVAYAFTKSSWAVIAILGILKAGGVFAALDPLQSKKRLRNMLRILGCTTLVTSALHASEVSCLVANSLVLPRDALSSGFTSRPRQEIALESTDTAFVLFTSGSTGYPKAILHEHGAVCSHALALGNAMGYKGARVLQFSAYIWDVAVIDILITLIFGGSVCIPSEEDRLHDISAFIEWSKANLALLTPSYARSIDPDSVSSLKTLALGGECMTKEDVNRWKGRLTLMNVYGPAEVGACSLNTSVTVVATGEGEGNVGAKNIGRPLRNSPCWLIDPDDVNVLVPVGSVGELVVSGVNLAREYLNQPELTATSFFNDPAWAEALDLKGPRRFYRTGDLASYDISAFDGSLIFMGRRDDQMKVRGQRIEPGEIEYHLSHVPDVKGGIVTIPACGPWEGELVALVMTNQLQNQGHLHSDPLQVLPAETLPLSRIQDYLSEFLPGYMIPTVCVALAHFPLTASMKINRKEVKAWLEKTENKPVNALQSQRRSNAAALAGTEHTAVIISSLLSKYLRSLHPDRPFWLEALDHDVSLHSAGLDSIQMITFFSTLRKRFGNVLSFPAVMKTRQLTVRSLARVIDGSGGVAPTRSLFFINAEAEIEDISQQLLRRLDSLTVEITDSKTAKGAARAIRNVFLTGASGYLGRQIFRQLLCQPGVHIYILARRPPPSGNMPGQKSPPPRDPISKTAMLEGWWDESFRQRYTVWPGDLAEKELGLSKYHLALLAGQGPVEKVVHGIIHCGAVVHYTLDYESLQAANVHSTMSLLEIMAQPRSPSSFVFISGGRNPTPTPTTALTATQNQMSLVRDEVEVDRVLWNGYSQSKYISERLTLEAHTFPVPYFQGKHLCTVNPGYIIGSAANNWYANTRDFIWKLVAGCLEIGLYNRDEADGWLFVSDVASVSMVAVTALLNPNQDSGGEGTYTHAITEGVPFQTLWDILQHEYGYQLSGVSGEQWLQTLKSAVLDAGETHPLFTLLPMLETNGLGLGTRRDFLSSVSDEVTECIRRNIAYLVRIRFLPRQPS</sequence>
<name>A0A135LKE1_PENPA</name>
<dbReference type="SUPFAM" id="SSF56801">
    <property type="entry name" value="Acetyl-CoA synthetase-like"/>
    <property type="match status" value="1"/>
</dbReference>
<keyword evidence="2" id="KW-0597">Phosphoprotein</keyword>
<protein>
    <submittedName>
        <fullName evidence="5">Male sterility, NAD-binding</fullName>
    </submittedName>
</protein>
<accession>A0A135LKE1</accession>
<dbReference type="EMBL" id="LHQR01000051">
    <property type="protein sequence ID" value="KXG49443.1"/>
    <property type="molecule type" value="Genomic_DNA"/>
</dbReference>
<evidence type="ECO:0000313" key="5">
    <source>
        <dbReference type="EMBL" id="KXG49443.1"/>
    </source>
</evidence>
<dbReference type="InterPro" id="IPR036291">
    <property type="entry name" value="NAD(P)-bd_dom_sf"/>
</dbReference>
<dbReference type="InterPro" id="IPR000873">
    <property type="entry name" value="AMP-dep_synth/lig_dom"/>
</dbReference>
<dbReference type="Pfam" id="PF00501">
    <property type="entry name" value="AMP-binding"/>
    <property type="match status" value="1"/>
</dbReference>
<evidence type="ECO:0000259" key="4">
    <source>
        <dbReference type="Pfam" id="PF07993"/>
    </source>
</evidence>
<dbReference type="Gene3D" id="3.30.300.30">
    <property type="match status" value="1"/>
</dbReference>
<gene>
    <name evidence="5" type="ORF">PGRI_063000</name>
</gene>
<reference evidence="5 6" key="1">
    <citation type="journal article" date="2016" name="BMC Genomics">
        <title>Genome sequencing and secondary metabolism of the postharvest pathogen Penicillium griseofulvum.</title>
        <authorList>
            <person name="Banani H."/>
            <person name="Marcet-Houben M."/>
            <person name="Ballester A.R."/>
            <person name="Abbruscato P."/>
            <person name="Gonzalez-Candelas L."/>
            <person name="Gabaldon T."/>
            <person name="Spadaro D."/>
        </authorList>
    </citation>
    <scope>NUCLEOTIDE SEQUENCE [LARGE SCALE GENOMIC DNA]</scope>
    <source>
        <strain evidence="5 6">PG3</strain>
    </source>
</reference>
<dbReference type="Gene3D" id="3.40.50.12780">
    <property type="entry name" value="N-terminal domain of ligase-like"/>
    <property type="match status" value="1"/>
</dbReference>
<dbReference type="InterPro" id="IPR013120">
    <property type="entry name" value="FAR_NAD-bd"/>
</dbReference>
<dbReference type="Pfam" id="PF07993">
    <property type="entry name" value="NAD_binding_4"/>
    <property type="match status" value="1"/>
</dbReference>
<dbReference type="OMA" id="QTKFMSQ"/>
<dbReference type="InterPro" id="IPR045851">
    <property type="entry name" value="AMP-bd_C_sf"/>
</dbReference>
<dbReference type="Gene3D" id="1.10.1200.10">
    <property type="entry name" value="ACP-like"/>
    <property type="match status" value="1"/>
</dbReference>
<evidence type="ECO:0000259" key="3">
    <source>
        <dbReference type="Pfam" id="PF00501"/>
    </source>
</evidence>
<dbReference type="Gene3D" id="3.40.50.720">
    <property type="entry name" value="NAD(P)-binding Rossmann-like Domain"/>
    <property type="match status" value="1"/>
</dbReference>
<organism evidence="5 6">
    <name type="scientific">Penicillium patulum</name>
    <name type="common">Penicillium griseofulvum</name>
    <dbReference type="NCBI Taxonomy" id="5078"/>
    <lineage>
        <taxon>Eukaryota</taxon>
        <taxon>Fungi</taxon>
        <taxon>Dikarya</taxon>
        <taxon>Ascomycota</taxon>
        <taxon>Pezizomycotina</taxon>
        <taxon>Eurotiomycetes</taxon>
        <taxon>Eurotiomycetidae</taxon>
        <taxon>Eurotiales</taxon>
        <taxon>Aspergillaceae</taxon>
        <taxon>Penicillium</taxon>
    </lineage>
</organism>
<dbReference type="SUPFAM" id="SSF51735">
    <property type="entry name" value="NAD(P)-binding Rossmann-fold domains"/>
    <property type="match status" value="1"/>
</dbReference>
<evidence type="ECO:0000256" key="2">
    <source>
        <dbReference type="ARBA" id="ARBA00022553"/>
    </source>
</evidence>
<dbReference type="OrthoDB" id="416786at2759"/>
<dbReference type="SUPFAM" id="SSF47336">
    <property type="entry name" value="ACP-like"/>
    <property type="match status" value="1"/>
</dbReference>